<dbReference type="PROSITE" id="PS51208">
    <property type="entry name" value="AUTOTRANSPORTER"/>
    <property type="match status" value="1"/>
</dbReference>
<feature type="signal peptide" evidence="2">
    <location>
        <begin position="1"/>
        <end position="21"/>
    </location>
</feature>
<dbReference type="EMBL" id="SRXW01000001">
    <property type="protein sequence ID" value="TGY89571.1"/>
    <property type="molecule type" value="Genomic_DNA"/>
</dbReference>
<dbReference type="SMART" id="SM00869">
    <property type="entry name" value="Autotransporter"/>
    <property type="match status" value="1"/>
</dbReference>
<evidence type="ECO:0000256" key="2">
    <source>
        <dbReference type="SAM" id="SignalP"/>
    </source>
</evidence>
<dbReference type="Proteomes" id="UP000308054">
    <property type="component" value="Unassembled WGS sequence"/>
</dbReference>
<feature type="compositionally biased region" description="Acidic residues" evidence="1">
    <location>
        <begin position="114"/>
        <end position="127"/>
    </location>
</feature>
<evidence type="ECO:0000259" key="3">
    <source>
        <dbReference type="PROSITE" id="PS51208"/>
    </source>
</evidence>
<dbReference type="Gene3D" id="2.40.128.130">
    <property type="entry name" value="Autotransporter beta-domain"/>
    <property type="match status" value="1"/>
</dbReference>
<dbReference type="InterPro" id="IPR005546">
    <property type="entry name" value="Autotransporte_beta"/>
</dbReference>
<protein>
    <submittedName>
        <fullName evidence="4">Autotransporter outer membrane beta-barrel domain-containing protein</fullName>
    </submittedName>
</protein>
<dbReference type="InterPro" id="IPR036709">
    <property type="entry name" value="Autotransporte_beta_dom_sf"/>
</dbReference>
<dbReference type="Pfam" id="PF03797">
    <property type="entry name" value="Autotransporter"/>
    <property type="match status" value="1"/>
</dbReference>
<gene>
    <name evidence="4" type="ORF">E5163_00025</name>
</gene>
<dbReference type="NCBIfam" id="TIGR01414">
    <property type="entry name" value="autotrans_barl"/>
    <property type="match status" value="1"/>
</dbReference>
<dbReference type="RefSeq" id="WP_135994070.1">
    <property type="nucleotide sequence ID" value="NZ_CP071057.1"/>
</dbReference>
<sequence>MRARLLAAVSLSVLAAAPALADEEINAERTEPISTSDADGQGNADNIIIGADGRVVLTTPGPAVTLDSNNSVTLSPGAEIITTDVDNSTGVEIQGGNQGTFTHGGRIDLSDSFEPGDDGDGGDDDRIDADGDGERETDLAEADGPFAEDSGKIGIHVTGTQSFVGDLVAQAGSSLRVEGQDSFGLLVEESAGVDGDILLEGTINLLGENSTAVALRGDTTGDVRIGGQIGATSPGGEGVAVDGDIGGGLHFTGTVSTTGYRVPGRLEATRFRVFDAGDDDLDSGSAVRVSGNVANGIFVRGASQDARAGEINVRSQAPALAIQPSDGGTGDVTIGLVNLPEGVDPDREDAADRQLAYGIVIDGQVAAEGVFDGKNATAILLSGSEDGLRRLLVEGGFQNTGNIGVVAYDATATGIRFAQGMVTPVFLNSGEIRATTRIGHEDDGFADDALGEGEVYVLIVEQGADLERIVNSGILFAQIEGDGARGATILVQSDLLTEIENTAVISMRAPNLVEGAEVETVAIDARAHTAGLTIRQHDADTEDEATPTILGNIYLGSGDDTIRSEAGTLTGDIEFGAGEDLFELRNTDFTGALHDSDSRLVIDAENSRLSITGGQSLSLTSARFGDGATLDISLTNNSLTHPLLDASGEIRFETGSAVSVGLSELIGDGQTFTLISAGDLFFADEAATLSTTDAPFLYRTTLTRGANDPESLVLTLSRKTADELGMNANQARAYEPAFAAFNSVDALGAAIASLRTRSDFFSAYDQLLPEYASSAIQFALASNDAAQGALAARLQNARLAPDNLAGLWAQEFGYFADRNGSGLAPGYRGEGVGLAVGIDRPVGPFYAVGVNIVGAASEIEEIEGFDEPMIALTGQLGGYAAMDLGGWDISGAAALGYDSFETERNIIVGSFSSTSRADWSGWHATASAQLGRDLALGEWVVRPEASLTWLSLFESGYSESTELAANEGLALVVDDRESSTLTAAATLAIARRFGSDTSWWAPSLRVGYRSELAGDIGETTARFGQDGQLFTLRGADMPGSGALVGLGLSAGSNYSTFTFAYDADVREDFIRHVARLIIRLTF</sequence>
<dbReference type="AlphaFoldDB" id="A0A4S2H2L3"/>
<organism evidence="4 5">
    <name type="scientific">Marinicauda algicola</name>
    <dbReference type="NCBI Taxonomy" id="2029849"/>
    <lineage>
        <taxon>Bacteria</taxon>
        <taxon>Pseudomonadati</taxon>
        <taxon>Pseudomonadota</taxon>
        <taxon>Alphaproteobacteria</taxon>
        <taxon>Maricaulales</taxon>
        <taxon>Maricaulaceae</taxon>
        <taxon>Marinicauda</taxon>
    </lineage>
</organism>
<evidence type="ECO:0000256" key="1">
    <source>
        <dbReference type="SAM" id="MobiDB-lite"/>
    </source>
</evidence>
<dbReference type="OrthoDB" id="7613961at2"/>
<dbReference type="GO" id="GO:0019867">
    <property type="term" value="C:outer membrane"/>
    <property type="evidence" value="ECO:0007669"/>
    <property type="project" value="InterPro"/>
</dbReference>
<dbReference type="SUPFAM" id="SSF103515">
    <property type="entry name" value="Autotransporter"/>
    <property type="match status" value="1"/>
</dbReference>
<feature type="domain" description="Autotransporter" evidence="3">
    <location>
        <begin position="800"/>
        <end position="1082"/>
    </location>
</feature>
<dbReference type="InterPro" id="IPR006315">
    <property type="entry name" value="OM_autotransptr_brl_dom"/>
</dbReference>
<feature type="chain" id="PRO_5020314146" evidence="2">
    <location>
        <begin position="22"/>
        <end position="1082"/>
    </location>
</feature>
<feature type="compositionally biased region" description="Basic and acidic residues" evidence="1">
    <location>
        <begin position="128"/>
        <end position="138"/>
    </location>
</feature>
<comment type="caution">
    <text evidence="4">The sequence shown here is derived from an EMBL/GenBank/DDBJ whole genome shotgun (WGS) entry which is preliminary data.</text>
</comment>
<evidence type="ECO:0000313" key="4">
    <source>
        <dbReference type="EMBL" id="TGY89571.1"/>
    </source>
</evidence>
<feature type="region of interest" description="Disordered" evidence="1">
    <location>
        <begin position="89"/>
        <end position="151"/>
    </location>
</feature>
<name>A0A4S2H2L3_9PROT</name>
<evidence type="ECO:0000313" key="5">
    <source>
        <dbReference type="Proteomes" id="UP000308054"/>
    </source>
</evidence>
<proteinExistence type="predicted"/>
<accession>A0A4S2H2L3</accession>
<keyword evidence="5" id="KW-1185">Reference proteome</keyword>
<reference evidence="4 5" key="1">
    <citation type="journal article" date="2017" name="Int. J. Syst. Evol. Microbiol.">
        <title>Marinicauda algicola sp. nov., isolated from a marine red alga Rhodosorus marinus.</title>
        <authorList>
            <person name="Jeong S.E."/>
            <person name="Jeon S.H."/>
            <person name="Chun B.H."/>
            <person name="Kim D.W."/>
            <person name="Jeon C.O."/>
        </authorList>
    </citation>
    <scope>NUCLEOTIDE SEQUENCE [LARGE SCALE GENOMIC DNA]</scope>
    <source>
        <strain evidence="4 5">JCM 31718</strain>
    </source>
</reference>
<keyword evidence="2" id="KW-0732">Signal</keyword>